<accession>A0A917FXC8</accession>
<keyword evidence="5" id="KW-1185">Reference proteome</keyword>
<feature type="domain" description="Beta-lactamase-related" evidence="3">
    <location>
        <begin position="7"/>
        <end position="333"/>
    </location>
</feature>
<dbReference type="InterPro" id="IPR001466">
    <property type="entry name" value="Beta-lactam-related"/>
</dbReference>
<sequence>MIWSKIEQDLPHRFNGNVLLAQDHKILLQQAYGESNITTKKPLHNTTLFNLASVSKPITALATLLLIQNYNVSLQTNIQNIFPDFPYSNITIENLLQHTAGLPDYMALVATHNTKEYVTNQDIYTLLITHQPDRLFQSNENMAYSNTGYVLLALIIEHVSNMSFEDFLQQFIFQPLQMHNTIVGSPHILKERGDIAQPYIYDIYQGAHISPEQFKETQPLMCMNFLHGDGNIYASTTDLHKLGLAILHNTLWDKDLLRKALTPSEQSRQNGMGYGYGFIISEDEVLGQCIWHNGGWPGVNTTFKIYPQHQLIFVYLRNKEQNLDYDLALGEAIEHAYCTQSFNPPQKPKLEKAILLPVSQLQLYTGTYQVDEHPEHAIDVFIDDETHLTISLPATMPLQLHARSLDTFFVRGIGVTITFVNNMLTITQSDAVNTATKISPTQ</sequence>
<organism evidence="4 5">
    <name type="scientific">Lysinibacillus alkalisoli</name>
    <dbReference type="NCBI Taxonomy" id="1911548"/>
    <lineage>
        <taxon>Bacteria</taxon>
        <taxon>Bacillati</taxon>
        <taxon>Bacillota</taxon>
        <taxon>Bacilli</taxon>
        <taxon>Bacillales</taxon>
        <taxon>Bacillaceae</taxon>
        <taxon>Lysinibacillus</taxon>
    </lineage>
</organism>
<keyword evidence="2" id="KW-0472">Membrane</keyword>
<dbReference type="Pfam" id="PF00144">
    <property type="entry name" value="Beta-lactamase"/>
    <property type="match status" value="1"/>
</dbReference>
<evidence type="ECO:0000256" key="2">
    <source>
        <dbReference type="ARBA" id="ARBA00023136"/>
    </source>
</evidence>
<dbReference type="EMBL" id="BMJT01000001">
    <property type="protein sequence ID" value="GGG10460.1"/>
    <property type="molecule type" value="Genomic_DNA"/>
</dbReference>
<dbReference type="RefSeq" id="WP_188613051.1">
    <property type="nucleotide sequence ID" value="NZ_BMJT01000001.1"/>
</dbReference>
<comment type="caution">
    <text evidence="4">The sequence shown here is derived from an EMBL/GenBank/DDBJ whole genome shotgun (WGS) entry which is preliminary data.</text>
</comment>
<reference evidence="4" key="2">
    <citation type="submission" date="2020-09" db="EMBL/GenBank/DDBJ databases">
        <authorList>
            <person name="Sun Q."/>
            <person name="Zhou Y."/>
        </authorList>
    </citation>
    <scope>NUCLEOTIDE SEQUENCE</scope>
    <source>
        <strain evidence="4">CGMCC 1.15760</strain>
    </source>
</reference>
<reference evidence="4" key="1">
    <citation type="journal article" date="2014" name="Int. J. Syst. Evol. Microbiol.">
        <title>Complete genome sequence of Corynebacterium casei LMG S-19264T (=DSM 44701T), isolated from a smear-ripened cheese.</title>
        <authorList>
            <consortium name="US DOE Joint Genome Institute (JGI-PGF)"/>
            <person name="Walter F."/>
            <person name="Albersmeier A."/>
            <person name="Kalinowski J."/>
            <person name="Ruckert C."/>
        </authorList>
    </citation>
    <scope>NUCLEOTIDE SEQUENCE</scope>
    <source>
        <strain evidence="4">CGMCC 1.15760</strain>
    </source>
</reference>
<dbReference type="GO" id="GO:0016020">
    <property type="term" value="C:membrane"/>
    <property type="evidence" value="ECO:0007669"/>
    <property type="project" value="UniProtKB-SubCell"/>
</dbReference>
<dbReference type="Proteomes" id="UP000616608">
    <property type="component" value="Unassembled WGS sequence"/>
</dbReference>
<evidence type="ECO:0000259" key="3">
    <source>
        <dbReference type="Pfam" id="PF00144"/>
    </source>
</evidence>
<dbReference type="Gene3D" id="3.40.710.10">
    <property type="entry name" value="DD-peptidase/beta-lactamase superfamily"/>
    <property type="match status" value="1"/>
</dbReference>
<evidence type="ECO:0000313" key="5">
    <source>
        <dbReference type="Proteomes" id="UP000616608"/>
    </source>
</evidence>
<dbReference type="PANTHER" id="PTHR46825">
    <property type="entry name" value="D-ALANYL-D-ALANINE-CARBOXYPEPTIDASE/ENDOPEPTIDASE AMPH"/>
    <property type="match status" value="1"/>
</dbReference>
<dbReference type="SUPFAM" id="SSF56601">
    <property type="entry name" value="beta-lactamase/transpeptidase-like"/>
    <property type="match status" value="1"/>
</dbReference>
<dbReference type="InterPro" id="IPR012338">
    <property type="entry name" value="Beta-lactam/transpept-like"/>
</dbReference>
<protein>
    <submittedName>
        <fullName evidence="4">Penicillin-binding protein 4</fullName>
    </submittedName>
</protein>
<dbReference type="AlphaFoldDB" id="A0A917FXC8"/>
<evidence type="ECO:0000256" key="1">
    <source>
        <dbReference type="ARBA" id="ARBA00004370"/>
    </source>
</evidence>
<name>A0A917FXC8_9BACI</name>
<dbReference type="PANTHER" id="PTHR46825:SF11">
    <property type="entry name" value="PENICILLIN-BINDING PROTEIN 4"/>
    <property type="match status" value="1"/>
</dbReference>
<gene>
    <name evidence="4" type="primary">pbpE</name>
    <name evidence="4" type="ORF">GCM10007425_00980</name>
</gene>
<dbReference type="InterPro" id="IPR050491">
    <property type="entry name" value="AmpC-like"/>
</dbReference>
<evidence type="ECO:0000313" key="4">
    <source>
        <dbReference type="EMBL" id="GGG10460.1"/>
    </source>
</evidence>
<proteinExistence type="predicted"/>
<comment type="subcellular location">
    <subcellularLocation>
        <location evidence="1">Membrane</location>
    </subcellularLocation>
</comment>